<dbReference type="CDD" id="cd10923">
    <property type="entry name" value="CE4_COG5298"/>
    <property type="match status" value="1"/>
</dbReference>
<dbReference type="Proteomes" id="UP001597520">
    <property type="component" value="Unassembled WGS sequence"/>
</dbReference>
<keyword evidence="2" id="KW-0732">Signal</keyword>
<evidence type="ECO:0000313" key="4">
    <source>
        <dbReference type="Proteomes" id="UP001597520"/>
    </source>
</evidence>
<keyword evidence="1" id="KW-0812">Transmembrane</keyword>
<keyword evidence="4" id="KW-1185">Reference proteome</keyword>
<evidence type="ECO:0000313" key="3">
    <source>
        <dbReference type="EMBL" id="MFD2705607.1"/>
    </source>
</evidence>
<feature type="transmembrane region" description="Helical" evidence="1">
    <location>
        <begin position="541"/>
        <end position="560"/>
    </location>
</feature>
<feature type="signal peptide" evidence="2">
    <location>
        <begin position="1"/>
        <end position="24"/>
    </location>
</feature>
<dbReference type="InterPro" id="IPR018763">
    <property type="entry name" value="DUF2334"/>
</dbReference>
<dbReference type="EMBL" id="JBHUML010000002">
    <property type="protein sequence ID" value="MFD2705607.1"/>
    <property type="molecule type" value="Genomic_DNA"/>
</dbReference>
<feature type="chain" id="PRO_5046283042" evidence="2">
    <location>
        <begin position="25"/>
        <end position="572"/>
    </location>
</feature>
<accession>A0ABW5T338</accession>
<sequence>MMKGKARLMVFAMIIMLWIQPALAEAAEEKEEDVLVLYTTTDGEVNADVRLLDMALGAFADTITFKNAADVEAGDTEGKSHIFYYGVTKETLPGRTAEVIDTFNGPVTAIGYNTAELGGGFDFVGPAICGTVTALSMPGKPDKTRQIEPHELDGITIEEGTRVIVEGLGAETKQPVIVENQGHYHVAVDSLVPPFSTYFSQVLYEIFDEEAPDDTPAFIRLEDIHPMADPEQLMDVAELLKEHNIPYMMAVIPVYTHPETGEELHFSDSPKVLQALRYMQDNGGSVVLHGYTHQFRDSETGEGFEFWDVEHDMPIYHGQEENPDMRTEADFDSPEDYEVWQEENLAFEREYIEKRLTRGIQELANYGLYPLAFEAPHYTMSQNGYNVVSDYFSTYVGQVQLHDKDWRTMETTPLASNPTFFHGMNLLPETLSYVHPDDEQAVQKMMDRVHQYQVTDGGMAGGFYHPYLGVERLEKLLGEMEQIPNVEWMDLKEMENTTSAENVVISSGDGTIDTTIDRTGLMTASLDYPVYHAKVLAQKSMWGIAGVGMSAVLLFGVYAVRQRKKEEDIHHG</sequence>
<name>A0ABW5T338_9BACI</name>
<evidence type="ECO:0000256" key="1">
    <source>
        <dbReference type="SAM" id="Phobius"/>
    </source>
</evidence>
<organism evidence="3 4">
    <name type="scientific">Salibacterium lacus</name>
    <dbReference type="NCBI Taxonomy" id="1898109"/>
    <lineage>
        <taxon>Bacteria</taxon>
        <taxon>Bacillati</taxon>
        <taxon>Bacillota</taxon>
        <taxon>Bacilli</taxon>
        <taxon>Bacillales</taxon>
        <taxon>Bacillaceae</taxon>
    </lineage>
</organism>
<keyword evidence="1" id="KW-0472">Membrane</keyword>
<dbReference type="SUPFAM" id="SSF88713">
    <property type="entry name" value="Glycoside hydrolase/deacetylase"/>
    <property type="match status" value="1"/>
</dbReference>
<dbReference type="Pfam" id="PF10096">
    <property type="entry name" value="DUF2334"/>
    <property type="match status" value="1"/>
</dbReference>
<proteinExistence type="predicted"/>
<reference evidence="4" key="1">
    <citation type="journal article" date="2019" name="Int. J. Syst. Evol. Microbiol.">
        <title>The Global Catalogue of Microorganisms (GCM) 10K type strain sequencing project: providing services to taxonomists for standard genome sequencing and annotation.</title>
        <authorList>
            <consortium name="The Broad Institute Genomics Platform"/>
            <consortium name="The Broad Institute Genome Sequencing Center for Infectious Disease"/>
            <person name="Wu L."/>
            <person name="Ma J."/>
        </authorList>
    </citation>
    <scope>NUCLEOTIDE SEQUENCE [LARGE SCALE GENOMIC DNA]</scope>
    <source>
        <strain evidence="4">KCTC 33792</strain>
    </source>
</reference>
<comment type="caution">
    <text evidence="3">The sequence shown here is derived from an EMBL/GenBank/DDBJ whole genome shotgun (WGS) entry which is preliminary data.</text>
</comment>
<dbReference type="InterPro" id="IPR011330">
    <property type="entry name" value="Glyco_hydro/deAcase_b/a-brl"/>
</dbReference>
<dbReference type="Gene3D" id="3.20.20.370">
    <property type="entry name" value="Glycoside hydrolase/deacetylase"/>
    <property type="match status" value="1"/>
</dbReference>
<protein>
    <submittedName>
        <fullName evidence="3">DUF2334 domain-containing protein</fullName>
    </submittedName>
</protein>
<dbReference type="RefSeq" id="WP_380712857.1">
    <property type="nucleotide sequence ID" value="NZ_JBHUML010000002.1"/>
</dbReference>
<gene>
    <name evidence="3" type="ORF">ACFSUB_09010</name>
</gene>
<evidence type="ECO:0000256" key="2">
    <source>
        <dbReference type="SAM" id="SignalP"/>
    </source>
</evidence>
<keyword evidence="1" id="KW-1133">Transmembrane helix</keyword>